<gene>
    <name evidence="2" type="ORF">Tsubulata_003107</name>
</gene>
<reference evidence="2" key="2">
    <citation type="journal article" date="2023" name="Plants (Basel)">
        <title>Annotation of the Turnera subulata (Passifloraceae) Draft Genome Reveals the S-Locus Evolved after the Divergence of Turneroideae from Passifloroideae in a Stepwise Manner.</title>
        <authorList>
            <person name="Henning P.M."/>
            <person name="Roalson E.H."/>
            <person name="Mir W."/>
            <person name="McCubbin A.G."/>
            <person name="Shore J.S."/>
        </authorList>
    </citation>
    <scope>NUCLEOTIDE SEQUENCE</scope>
    <source>
        <strain evidence="2">F60SS</strain>
    </source>
</reference>
<proteinExistence type="predicted"/>
<sequence>MAIGNGTSKSIVNSDGVLCSKLEITLNLGCLDGLLPTGSSDHRSAKGKSIASIAIASSVSDLGVDLNMMENVLVAAQESTPVAAALPDIPIAPAVPATTSPAMTSWAGIVKSGPPPFRQALDFIPSVLESNSSILKIPSAVIEAGRKKFSLCLVGQFLGVTPKLGLIHAISNKLWGRHGSITVAPYKPGLLMFQFPTEASLSRALYGGPWHVSGIPLILRPWDSKIQPLDTSTSILPVWIQFRGVPLELSLREGLSYLASAIGKPLHMDQDCSKLLKSDCINVCAEVDFRKPLLPNLVVNLDGEEFTIGVSYSSKPQQCTLCSKWGHH</sequence>
<evidence type="ECO:0000313" key="2">
    <source>
        <dbReference type="EMBL" id="KAJ4838675.1"/>
    </source>
</evidence>
<dbReference type="Proteomes" id="UP001141552">
    <property type="component" value="Unassembled WGS sequence"/>
</dbReference>
<comment type="caution">
    <text evidence="2">The sequence shown here is derived from an EMBL/GenBank/DDBJ whole genome shotgun (WGS) entry which is preliminary data.</text>
</comment>
<reference evidence="2" key="1">
    <citation type="submission" date="2022-02" db="EMBL/GenBank/DDBJ databases">
        <authorList>
            <person name="Henning P.M."/>
            <person name="McCubbin A.G."/>
            <person name="Shore J.S."/>
        </authorList>
    </citation>
    <scope>NUCLEOTIDE SEQUENCE</scope>
    <source>
        <strain evidence="2">F60SS</strain>
        <tissue evidence="2">Leaves</tissue>
    </source>
</reference>
<protein>
    <recommendedName>
        <fullName evidence="1">DUF4283 domain-containing protein</fullName>
    </recommendedName>
</protein>
<name>A0A9Q0FVW2_9ROSI</name>
<dbReference type="PANTHER" id="PTHR31286">
    <property type="entry name" value="GLYCINE-RICH CELL WALL STRUCTURAL PROTEIN 1.8-LIKE"/>
    <property type="match status" value="1"/>
</dbReference>
<dbReference type="AlphaFoldDB" id="A0A9Q0FVW2"/>
<dbReference type="OrthoDB" id="1751344at2759"/>
<dbReference type="InterPro" id="IPR025558">
    <property type="entry name" value="DUF4283"/>
</dbReference>
<dbReference type="EMBL" id="JAKUCV010003501">
    <property type="protein sequence ID" value="KAJ4838675.1"/>
    <property type="molecule type" value="Genomic_DNA"/>
</dbReference>
<organism evidence="2 3">
    <name type="scientific">Turnera subulata</name>
    <dbReference type="NCBI Taxonomy" id="218843"/>
    <lineage>
        <taxon>Eukaryota</taxon>
        <taxon>Viridiplantae</taxon>
        <taxon>Streptophyta</taxon>
        <taxon>Embryophyta</taxon>
        <taxon>Tracheophyta</taxon>
        <taxon>Spermatophyta</taxon>
        <taxon>Magnoliopsida</taxon>
        <taxon>eudicotyledons</taxon>
        <taxon>Gunneridae</taxon>
        <taxon>Pentapetalae</taxon>
        <taxon>rosids</taxon>
        <taxon>fabids</taxon>
        <taxon>Malpighiales</taxon>
        <taxon>Passifloraceae</taxon>
        <taxon>Turnera</taxon>
    </lineage>
</organism>
<dbReference type="PANTHER" id="PTHR31286:SF165">
    <property type="entry name" value="DUF4283 DOMAIN-CONTAINING PROTEIN"/>
    <property type="match status" value="1"/>
</dbReference>
<accession>A0A9Q0FVW2</accession>
<dbReference type="InterPro" id="IPR040256">
    <property type="entry name" value="At4g02000-like"/>
</dbReference>
<evidence type="ECO:0000313" key="3">
    <source>
        <dbReference type="Proteomes" id="UP001141552"/>
    </source>
</evidence>
<dbReference type="Pfam" id="PF14111">
    <property type="entry name" value="DUF4283"/>
    <property type="match status" value="1"/>
</dbReference>
<keyword evidence="3" id="KW-1185">Reference proteome</keyword>
<feature type="domain" description="DUF4283" evidence="1">
    <location>
        <begin position="147"/>
        <end position="228"/>
    </location>
</feature>
<evidence type="ECO:0000259" key="1">
    <source>
        <dbReference type="Pfam" id="PF14111"/>
    </source>
</evidence>